<feature type="transmembrane region" description="Helical" evidence="1">
    <location>
        <begin position="54"/>
        <end position="75"/>
    </location>
</feature>
<comment type="caution">
    <text evidence="2">The sequence shown here is derived from an EMBL/GenBank/DDBJ whole genome shotgun (WGS) entry which is preliminary data.</text>
</comment>
<organism evidence="2 3">
    <name type="scientific">Lactobacillus colini</name>
    <dbReference type="NCBI Taxonomy" id="1819254"/>
    <lineage>
        <taxon>Bacteria</taxon>
        <taxon>Bacillati</taxon>
        <taxon>Bacillota</taxon>
        <taxon>Bacilli</taxon>
        <taxon>Lactobacillales</taxon>
        <taxon>Lactobacillaceae</taxon>
        <taxon>Lactobacillus</taxon>
    </lineage>
</organism>
<sequence length="81" mass="9123">MKYMGGYNRIDQTAIWLWKPLDYLASLASPLAWYYSFAYAISYDREAVLTSNSSLISTVSAVVMIPIWIAILEILNNAGIL</sequence>
<feature type="transmembrane region" description="Helical" evidence="1">
    <location>
        <begin position="21"/>
        <end position="42"/>
    </location>
</feature>
<keyword evidence="3" id="KW-1185">Reference proteome</keyword>
<reference evidence="2 3" key="1">
    <citation type="submission" date="2021-03" db="EMBL/GenBank/DDBJ databases">
        <title>Genomic Encyclopedia of Type Strains, Phase IV (KMG-IV): sequencing the most valuable type-strain genomes for metagenomic binning, comparative biology and taxonomic classification.</title>
        <authorList>
            <person name="Goeker M."/>
        </authorList>
    </citation>
    <scope>NUCLEOTIDE SEQUENCE [LARGE SCALE GENOMIC DNA]</scope>
    <source>
        <strain evidence="2 3">DSM 101872</strain>
    </source>
</reference>
<dbReference type="Proteomes" id="UP001519292">
    <property type="component" value="Unassembled WGS sequence"/>
</dbReference>
<dbReference type="EMBL" id="JAGGLU010000001">
    <property type="protein sequence ID" value="MBP2057107.1"/>
    <property type="molecule type" value="Genomic_DNA"/>
</dbReference>
<keyword evidence="1" id="KW-0472">Membrane</keyword>
<proteinExistence type="predicted"/>
<evidence type="ECO:0000313" key="2">
    <source>
        <dbReference type="EMBL" id="MBP2057107.1"/>
    </source>
</evidence>
<gene>
    <name evidence="2" type="ORF">J2Z60_000269</name>
</gene>
<keyword evidence="1" id="KW-0812">Transmembrane</keyword>
<evidence type="ECO:0000313" key="3">
    <source>
        <dbReference type="Proteomes" id="UP001519292"/>
    </source>
</evidence>
<protein>
    <submittedName>
        <fullName evidence="2">Membrane-bound spermidine synthase</fullName>
    </submittedName>
</protein>
<accession>A0ABS4MCI5</accession>
<name>A0ABS4MCI5_9LACO</name>
<keyword evidence="1" id="KW-1133">Transmembrane helix</keyword>
<evidence type="ECO:0000256" key="1">
    <source>
        <dbReference type="SAM" id="Phobius"/>
    </source>
</evidence>